<accession>A0A915YAC5</accession>
<dbReference type="KEGG" id="aup:AsAng_0001200"/>
<organism evidence="1 2">
    <name type="scientific">Aureispira anguillae</name>
    <dbReference type="NCBI Taxonomy" id="2864201"/>
    <lineage>
        <taxon>Bacteria</taxon>
        <taxon>Pseudomonadati</taxon>
        <taxon>Bacteroidota</taxon>
        <taxon>Saprospiria</taxon>
        <taxon>Saprospirales</taxon>
        <taxon>Saprospiraceae</taxon>
        <taxon>Aureispira</taxon>
    </lineage>
</organism>
<evidence type="ECO:0000313" key="1">
    <source>
        <dbReference type="EMBL" id="BDS09422.1"/>
    </source>
</evidence>
<dbReference type="EMBL" id="AP026867">
    <property type="protein sequence ID" value="BDS09422.1"/>
    <property type="molecule type" value="Genomic_DNA"/>
</dbReference>
<evidence type="ECO:0000313" key="2">
    <source>
        <dbReference type="Proteomes" id="UP001060919"/>
    </source>
</evidence>
<protein>
    <submittedName>
        <fullName evidence="1">Uncharacterized protein</fullName>
    </submittedName>
</protein>
<reference evidence="1" key="1">
    <citation type="submission" date="2022-09" db="EMBL/GenBank/DDBJ databases">
        <title>Aureispira anguillicida sp. nov., isolated from Leptocephalus of Japanese eel Anguilla japonica.</title>
        <authorList>
            <person name="Yuasa K."/>
            <person name="Mekata T."/>
            <person name="Ikunari K."/>
        </authorList>
    </citation>
    <scope>NUCLEOTIDE SEQUENCE</scope>
    <source>
        <strain evidence="1">EL160426</strain>
    </source>
</reference>
<gene>
    <name evidence="1" type="ORF">AsAng_0001200</name>
</gene>
<name>A0A915YAC5_9BACT</name>
<proteinExistence type="predicted"/>
<keyword evidence="2" id="KW-1185">Reference proteome</keyword>
<dbReference type="AlphaFoldDB" id="A0A915YAC5"/>
<dbReference type="Proteomes" id="UP001060919">
    <property type="component" value="Chromosome"/>
</dbReference>
<sequence length="34" mass="3917">MAIVFHTFALVFKVNPSFTDRFTIDKTPKGVIFK</sequence>